<proteinExistence type="predicted"/>
<dbReference type="EMBL" id="JAEKJR010000001">
    <property type="protein sequence ID" value="MBN8429365.1"/>
    <property type="molecule type" value="Genomic_DNA"/>
</dbReference>
<comment type="caution">
    <text evidence="1">The sequence shown here is derived from an EMBL/GenBank/DDBJ whole genome shotgun (WGS) entry which is preliminary data.</text>
</comment>
<name>A0ABS3E239_9GAMM</name>
<dbReference type="Proteomes" id="UP000664293">
    <property type="component" value="Unassembled WGS sequence"/>
</dbReference>
<keyword evidence="2" id="KW-1185">Reference proteome</keyword>
<evidence type="ECO:0000313" key="1">
    <source>
        <dbReference type="EMBL" id="MBN8429365.1"/>
    </source>
</evidence>
<evidence type="ECO:0000313" key="2">
    <source>
        <dbReference type="Proteomes" id="UP000664293"/>
    </source>
</evidence>
<accession>A0ABS3E239</accession>
<gene>
    <name evidence="1" type="ORF">JF535_00745</name>
</gene>
<reference evidence="1 2" key="1">
    <citation type="submission" date="2020-12" db="EMBL/GenBank/DDBJ databases">
        <title>Oil enriched cultivation method for isolating marine PHA-producing bacteria.</title>
        <authorList>
            <person name="Zheng W."/>
            <person name="Yu S."/>
            <person name="Huang Y."/>
        </authorList>
    </citation>
    <scope>NUCLEOTIDE SEQUENCE [LARGE SCALE GENOMIC DNA]</scope>
    <source>
        <strain evidence="1 2">SN0-2</strain>
    </source>
</reference>
<dbReference type="InterPro" id="IPR046500">
    <property type="entry name" value="DUF6678"/>
</dbReference>
<protein>
    <submittedName>
        <fullName evidence="1">Uncharacterized protein</fullName>
    </submittedName>
</protein>
<organism evidence="1 2">
    <name type="scientific">Microbulbifer salipaludis</name>
    <dbReference type="NCBI Taxonomy" id="187980"/>
    <lineage>
        <taxon>Bacteria</taxon>
        <taxon>Pseudomonadati</taxon>
        <taxon>Pseudomonadota</taxon>
        <taxon>Gammaproteobacteria</taxon>
        <taxon>Cellvibrionales</taxon>
        <taxon>Microbulbiferaceae</taxon>
        <taxon>Microbulbifer</taxon>
    </lineage>
</organism>
<sequence length="133" mass="15590">MNTLPSSKSAPKRVDVEKIKKAVVHRNLVGLANDTKWNELINSVRARKDWQPSYRSKTVEGYVTGWDVEWYYHLPFPFVGVEWFDISLQSTQKEQDTSWVVDLVEDIGFEYEVREDILRIWGYGPKSFDEFGV</sequence>
<dbReference type="Pfam" id="PF20383">
    <property type="entry name" value="DUF6678"/>
    <property type="match status" value="1"/>
</dbReference>
<dbReference type="RefSeq" id="WP_206997972.1">
    <property type="nucleotide sequence ID" value="NZ_JAEKJR010000001.1"/>
</dbReference>